<dbReference type="Proteomes" id="UP000199548">
    <property type="component" value="Unassembled WGS sequence"/>
</dbReference>
<keyword evidence="1" id="KW-1133">Transmembrane helix</keyword>
<sequence>MATKDNDAEQKCLREIAKSATNPYCSFRDDRERRLALISRDVRIVLLRAFWLIAVGVVAFSGQSSPAASLLRR</sequence>
<proteinExistence type="predicted"/>
<reference evidence="2 3" key="1">
    <citation type="submission" date="2016-10" db="EMBL/GenBank/DDBJ databases">
        <authorList>
            <person name="de Groot N.N."/>
        </authorList>
    </citation>
    <scope>NUCLEOTIDE SEQUENCE [LARGE SCALE GENOMIC DNA]</scope>
    <source>
        <strain evidence="2 3">LMG 23650</strain>
    </source>
</reference>
<dbReference type="AlphaFoldDB" id="A0A1I3UTE3"/>
<keyword evidence="3" id="KW-1185">Reference proteome</keyword>
<dbReference type="EMBL" id="FOQU01000012">
    <property type="protein sequence ID" value="SFJ85111.1"/>
    <property type="molecule type" value="Genomic_DNA"/>
</dbReference>
<evidence type="ECO:0000313" key="2">
    <source>
        <dbReference type="EMBL" id="SFJ85111.1"/>
    </source>
</evidence>
<name>A0A1I3UTE3_9BURK</name>
<evidence type="ECO:0000313" key="3">
    <source>
        <dbReference type="Proteomes" id="UP000199548"/>
    </source>
</evidence>
<gene>
    <name evidence="2" type="ORF">SAMN05192543_11230</name>
</gene>
<organism evidence="2 3">
    <name type="scientific">Paraburkholderia megapolitana</name>
    <dbReference type="NCBI Taxonomy" id="420953"/>
    <lineage>
        <taxon>Bacteria</taxon>
        <taxon>Pseudomonadati</taxon>
        <taxon>Pseudomonadota</taxon>
        <taxon>Betaproteobacteria</taxon>
        <taxon>Burkholderiales</taxon>
        <taxon>Burkholderiaceae</taxon>
        <taxon>Paraburkholderia</taxon>
    </lineage>
</organism>
<accession>A0A1I3UTE3</accession>
<feature type="transmembrane region" description="Helical" evidence="1">
    <location>
        <begin position="42"/>
        <end position="62"/>
    </location>
</feature>
<protein>
    <submittedName>
        <fullName evidence="2">Uncharacterized protein</fullName>
    </submittedName>
</protein>
<keyword evidence="1" id="KW-0472">Membrane</keyword>
<keyword evidence="1" id="KW-0812">Transmembrane</keyword>
<evidence type="ECO:0000256" key="1">
    <source>
        <dbReference type="SAM" id="Phobius"/>
    </source>
</evidence>